<dbReference type="InterPro" id="IPR023631">
    <property type="entry name" value="Amidase_dom"/>
</dbReference>
<evidence type="ECO:0000259" key="2">
    <source>
        <dbReference type="Pfam" id="PF01425"/>
    </source>
</evidence>
<organism evidence="3 4">
    <name type="scientific">Aliishimia ponticola</name>
    <dbReference type="NCBI Taxonomy" id="2499833"/>
    <lineage>
        <taxon>Bacteria</taxon>
        <taxon>Pseudomonadati</taxon>
        <taxon>Pseudomonadota</taxon>
        <taxon>Alphaproteobacteria</taxon>
        <taxon>Rhodobacterales</taxon>
        <taxon>Paracoccaceae</taxon>
        <taxon>Aliishimia</taxon>
    </lineage>
</organism>
<comment type="caution">
    <text evidence="3">The sequence shown here is derived from an EMBL/GenBank/DDBJ whole genome shotgun (WGS) entry which is preliminary data.</text>
</comment>
<dbReference type="AlphaFoldDB" id="A0A4S4N7P1"/>
<dbReference type="InterPro" id="IPR000120">
    <property type="entry name" value="Amidase"/>
</dbReference>
<protein>
    <submittedName>
        <fullName evidence="3">Amidase</fullName>
        <ecNumber evidence="3">3.5.1.4</ecNumber>
    </submittedName>
</protein>
<sequence length="468" mass="48951">MSDIWKWTATETAARVASGDVTALEVAEATLARIAEVEPALNALSEVTEAIALEAADAVDTAYANGEALGPLAGVPITTKNNVDQSGTLNTGGMAAAKDNRCAQDSPMVANLKRAGAVVVGRTNVPAFSFRWFTDTDLHGRTYNPHGRTLSPGGSSGGAGVAVATGMGPIAHGNDIGGSIRFPAYANGVVGLRATVGRVPTGNPSGDGRRAISSQLITADGPLARSVADLRLGLNAMSGPDPRDPQHVPMPAVGHGAVPAHIGLVRGSGLGTPAAETVDALERAAHALEAAGSSVEEITMPRFEDAFDIWLKLVLHATYHHYGEAIRTCGDRALIHKIEMARQILPEISGGEALDLWTERLQIMRDWSLVFDRFPVVLMPVSYRHGLEIDADQGDAASLEQLFHDQSPLLATALLGHPGLSVPTGLAADGKPTGVQLAARWWDEATLLAAGQVIEDAMPAVHPIDPRQ</sequence>
<dbReference type="GO" id="GO:0004040">
    <property type="term" value="F:amidase activity"/>
    <property type="evidence" value="ECO:0007669"/>
    <property type="project" value="UniProtKB-EC"/>
</dbReference>
<dbReference type="PANTHER" id="PTHR11895">
    <property type="entry name" value="TRANSAMIDASE"/>
    <property type="match status" value="1"/>
</dbReference>
<dbReference type="InterPro" id="IPR036928">
    <property type="entry name" value="AS_sf"/>
</dbReference>
<keyword evidence="4" id="KW-1185">Reference proteome</keyword>
<feature type="domain" description="Amidase" evidence="2">
    <location>
        <begin position="25"/>
        <end position="448"/>
    </location>
</feature>
<evidence type="ECO:0000256" key="1">
    <source>
        <dbReference type="ARBA" id="ARBA00009199"/>
    </source>
</evidence>
<dbReference type="EMBL" id="SRKY01000004">
    <property type="protein sequence ID" value="THH35099.1"/>
    <property type="molecule type" value="Genomic_DNA"/>
</dbReference>
<dbReference type="RefSeq" id="WP_136463832.1">
    <property type="nucleotide sequence ID" value="NZ_SRKY01000004.1"/>
</dbReference>
<dbReference type="OrthoDB" id="9777859at2"/>
<dbReference type="InterPro" id="IPR020556">
    <property type="entry name" value="Amidase_CS"/>
</dbReference>
<keyword evidence="3" id="KW-0378">Hydrolase</keyword>
<name>A0A4S4N7P1_9RHOB</name>
<dbReference type="PROSITE" id="PS00571">
    <property type="entry name" value="AMIDASES"/>
    <property type="match status" value="1"/>
</dbReference>
<accession>A0A4S4N7P1</accession>
<dbReference type="SUPFAM" id="SSF75304">
    <property type="entry name" value="Amidase signature (AS) enzymes"/>
    <property type="match status" value="1"/>
</dbReference>
<reference evidence="3 4" key="1">
    <citation type="submission" date="2019-04" db="EMBL/GenBank/DDBJ databases">
        <title>Shimia ponticola sp. nov., isolated from seawater.</title>
        <authorList>
            <person name="Kim Y.-O."/>
            <person name="Yoon J.-H."/>
        </authorList>
    </citation>
    <scope>NUCLEOTIDE SEQUENCE [LARGE SCALE GENOMIC DNA]</scope>
    <source>
        <strain evidence="3 4">MYP11</strain>
    </source>
</reference>
<evidence type="ECO:0000313" key="4">
    <source>
        <dbReference type="Proteomes" id="UP000306602"/>
    </source>
</evidence>
<dbReference type="PANTHER" id="PTHR11895:SF7">
    <property type="entry name" value="GLUTAMYL-TRNA(GLN) AMIDOTRANSFERASE SUBUNIT A, MITOCHONDRIAL"/>
    <property type="match status" value="1"/>
</dbReference>
<dbReference type="NCBIfam" id="NF005687">
    <property type="entry name" value="PRK07487.1"/>
    <property type="match status" value="1"/>
</dbReference>
<proteinExistence type="inferred from homology"/>
<evidence type="ECO:0000313" key="3">
    <source>
        <dbReference type="EMBL" id="THH35099.1"/>
    </source>
</evidence>
<dbReference type="EC" id="3.5.1.4" evidence="3"/>
<comment type="similarity">
    <text evidence="1">Belongs to the amidase family.</text>
</comment>
<dbReference type="Proteomes" id="UP000306602">
    <property type="component" value="Unassembled WGS sequence"/>
</dbReference>
<gene>
    <name evidence="3" type="ORF">E4Z66_14825</name>
</gene>
<dbReference type="Pfam" id="PF01425">
    <property type="entry name" value="Amidase"/>
    <property type="match status" value="1"/>
</dbReference>
<dbReference type="Gene3D" id="3.90.1300.10">
    <property type="entry name" value="Amidase signature (AS) domain"/>
    <property type="match status" value="1"/>
</dbReference>